<name>A0A117MPN9_9ACTN</name>
<keyword evidence="1" id="KW-0732">Signal</keyword>
<organism evidence="2 3">
    <name type="scientific">Actinoplanes awajinensis subsp. mycoplanecinus</name>
    <dbReference type="NCBI Taxonomy" id="135947"/>
    <lineage>
        <taxon>Bacteria</taxon>
        <taxon>Bacillati</taxon>
        <taxon>Actinomycetota</taxon>
        <taxon>Actinomycetes</taxon>
        <taxon>Micromonosporales</taxon>
        <taxon>Micromonosporaceae</taxon>
        <taxon>Actinoplanes</taxon>
    </lineage>
</organism>
<protein>
    <submittedName>
        <fullName evidence="2">Uncharacterized protein</fullName>
    </submittedName>
</protein>
<evidence type="ECO:0000313" key="3">
    <source>
        <dbReference type="Proteomes" id="UP000053244"/>
    </source>
</evidence>
<dbReference type="AlphaFoldDB" id="A0A117MPN9"/>
<feature type="chain" id="PRO_5007151277" evidence="1">
    <location>
        <begin position="20"/>
        <end position="116"/>
    </location>
</feature>
<accession>A0A117MPN9</accession>
<feature type="signal peptide" evidence="1">
    <location>
        <begin position="1"/>
        <end position="19"/>
    </location>
</feature>
<comment type="caution">
    <text evidence="2">The sequence shown here is derived from an EMBL/GenBank/DDBJ whole genome shotgun (WGS) entry which is preliminary data.</text>
</comment>
<sequence>MKILGLLLVASALVVPADAPMTNVDHLDFLTAAVAPPAQAGHTTYRLDREPSVGVVWVYADDLPGGGYRRVGGGAYDAATGTYGQGAYDADDISRAAVVYLRHWRQFGDRHSREQA</sequence>
<gene>
    <name evidence="2" type="ORF">ADL15_30255</name>
</gene>
<keyword evidence="3" id="KW-1185">Reference proteome</keyword>
<evidence type="ECO:0000256" key="1">
    <source>
        <dbReference type="SAM" id="SignalP"/>
    </source>
</evidence>
<dbReference type="EMBL" id="LLZH01000283">
    <property type="protein sequence ID" value="KUL28929.1"/>
    <property type="molecule type" value="Genomic_DNA"/>
</dbReference>
<dbReference type="Proteomes" id="UP000053244">
    <property type="component" value="Unassembled WGS sequence"/>
</dbReference>
<proteinExistence type="predicted"/>
<evidence type="ECO:0000313" key="2">
    <source>
        <dbReference type="EMBL" id="KUL28929.1"/>
    </source>
</evidence>
<reference evidence="2 3" key="1">
    <citation type="submission" date="2015-10" db="EMBL/GenBank/DDBJ databases">
        <authorList>
            <person name="Gilbert D.G."/>
        </authorList>
    </citation>
    <scope>NUCLEOTIDE SEQUENCE [LARGE SCALE GENOMIC DNA]</scope>
    <source>
        <strain evidence="2 3">NRRL B-16712</strain>
    </source>
</reference>
<dbReference type="RefSeq" id="WP_067698282.1">
    <property type="nucleotide sequence ID" value="NZ_LLZH01000283.1"/>
</dbReference>